<reference evidence="3" key="1">
    <citation type="submission" date="2021-02" db="EMBL/GenBank/DDBJ databases">
        <authorList>
            <person name="Palmer J.M."/>
        </authorList>
    </citation>
    <scope>NUCLEOTIDE SEQUENCE</scope>
    <source>
        <strain evidence="3">SCRP734</strain>
    </source>
</reference>
<name>A0A8T1W3X5_9STRA</name>
<dbReference type="AlphaFoldDB" id="A0A8T1W3X5"/>
<accession>A0A8T1W3X5</accession>
<feature type="compositionally biased region" description="Low complexity" evidence="1">
    <location>
        <begin position="188"/>
        <end position="197"/>
    </location>
</feature>
<feature type="domain" description="PUB" evidence="2">
    <location>
        <begin position="277"/>
        <end position="337"/>
    </location>
</feature>
<sequence>MGFVSSSHPAVDPWTESYLAKRNLSLMSEFRQATAHVEALEARIARLQQSDAENAVDATLTEGFRFLLVRSGPLNALYSLQTRQQTVATAAIDGDGDVMMEKFRARCSMVDPVTNQPRFGPKMLAKVHDLLRRYDDVKLAVQEDAPLRLQVEATIQQLAQEDAARREEEEAREREQKDAQRNAELANEVEQQRLQQEAQEREAEWQRGEQQRVEALAAAAQKKREQREKERAEEERQRKLEEEERARLNAAIPHGKAGLEKAIAMLQESTGSEALFRQSLQKLLAVVSNICSSPENAAFRHIPKDNVHFHADLGQHAGGYQCLLALGFKELQQGEETEPRNVFVLEVCPLSPKNVESCADKLLPLVVFLQEPDLSEDLDAWSNWFDELKEMLSLVESKL</sequence>
<evidence type="ECO:0000313" key="3">
    <source>
        <dbReference type="EMBL" id="KAG7386709.1"/>
    </source>
</evidence>
<dbReference type="Pfam" id="PF09409">
    <property type="entry name" value="PUB"/>
    <property type="match status" value="1"/>
</dbReference>
<dbReference type="SMART" id="SM00580">
    <property type="entry name" value="PUG"/>
    <property type="match status" value="1"/>
</dbReference>
<organism evidence="3 4">
    <name type="scientific">Phytophthora pseudosyringae</name>
    <dbReference type="NCBI Taxonomy" id="221518"/>
    <lineage>
        <taxon>Eukaryota</taxon>
        <taxon>Sar</taxon>
        <taxon>Stramenopiles</taxon>
        <taxon>Oomycota</taxon>
        <taxon>Peronosporomycetes</taxon>
        <taxon>Peronosporales</taxon>
        <taxon>Peronosporaceae</taxon>
        <taxon>Phytophthora</taxon>
    </lineage>
</organism>
<feature type="compositionally biased region" description="Basic and acidic residues" evidence="1">
    <location>
        <begin position="198"/>
        <end position="212"/>
    </location>
</feature>
<evidence type="ECO:0000259" key="2">
    <source>
        <dbReference type="Pfam" id="PF09409"/>
    </source>
</evidence>
<gene>
    <name evidence="3" type="ORF">PHYPSEUDO_015389</name>
</gene>
<keyword evidence="4" id="KW-1185">Reference proteome</keyword>
<protein>
    <recommendedName>
        <fullName evidence="2">PUB domain-containing protein</fullName>
    </recommendedName>
</protein>
<feature type="compositionally biased region" description="Basic and acidic residues" evidence="1">
    <location>
        <begin position="162"/>
        <end position="181"/>
    </location>
</feature>
<dbReference type="Proteomes" id="UP000694044">
    <property type="component" value="Unassembled WGS sequence"/>
</dbReference>
<proteinExistence type="predicted"/>
<comment type="caution">
    <text evidence="3">The sequence shown here is derived from an EMBL/GenBank/DDBJ whole genome shotgun (WGS) entry which is preliminary data.</text>
</comment>
<feature type="region of interest" description="Disordered" evidence="1">
    <location>
        <begin position="160"/>
        <end position="243"/>
    </location>
</feature>
<dbReference type="EMBL" id="JAGDFM010000095">
    <property type="protein sequence ID" value="KAG7386709.1"/>
    <property type="molecule type" value="Genomic_DNA"/>
</dbReference>
<dbReference type="InterPro" id="IPR018997">
    <property type="entry name" value="PUB_domain"/>
</dbReference>
<dbReference type="CDD" id="cd09212">
    <property type="entry name" value="PUB"/>
    <property type="match status" value="1"/>
</dbReference>
<evidence type="ECO:0000256" key="1">
    <source>
        <dbReference type="SAM" id="MobiDB-lite"/>
    </source>
</evidence>
<evidence type="ECO:0000313" key="4">
    <source>
        <dbReference type="Proteomes" id="UP000694044"/>
    </source>
</evidence>
<feature type="compositionally biased region" description="Basic and acidic residues" evidence="1">
    <location>
        <begin position="222"/>
        <end position="243"/>
    </location>
</feature>
<dbReference type="OrthoDB" id="336240at2759"/>